<dbReference type="EMBL" id="JABCRI010000002">
    <property type="protein sequence ID" value="KAF8410292.1"/>
    <property type="molecule type" value="Genomic_DNA"/>
</dbReference>
<reference evidence="9 10" key="1">
    <citation type="submission" date="2020-04" db="EMBL/GenBank/DDBJ databases">
        <title>Plant Genome Project.</title>
        <authorList>
            <person name="Zhang R.-G."/>
        </authorList>
    </citation>
    <scope>NUCLEOTIDE SEQUENCE [LARGE SCALE GENOMIC DNA]</scope>
    <source>
        <strain evidence="9">YNK0</strain>
        <tissue evidence="9">Leaf</tissue>
    </source>
</reference>
<feature type="domain" description="WWE" evidence="6">
    <location>
        <begin position="71"/>
        <end position="146"/>
    </location>
</feature>
<keyword evidence="4" id="KW-0539">Nucleus</keyword>
<protein>
    <recommendedName>
        <fullName evidence="11">Poly [ADP-ribose] polymerase</fullName>
    </recommendedName>
</protein>
<keyword evidence="3" id="KW-0346">Stress response</keyword>
<feature type="domain" description="PARP catalytic" evidence="7">
    <location>
        <begin position="217"/>
        <end position="438"/>
    </location>
</feature>
<dbReference type="PANTHER" id="PTHR32263:SF19">
    <property type="entry name" value="OS03G0230300 PROTEIN"/>
    <property type="match status" value="1"/>
</dbReference>
<dbReference type="InterPro" id="IPR057823">
    <property type="entry name" value="WWE_RCD1"/>
</dbReference>
<evidence type="ECO:0000256" key="1">
    <source>
        <dbReference type="ARBA" id="ARBA00004123"/>
    </source>
</evidence>
<evidence type="ECO:0000259" key="6">
    <source>
        <dbReference type="PROSITE" id="PS50918"/>
    </source>
</evidence>
<dbReference type="SUPFAM" id="SSF56399">
    <property type="entry name" value="ADP-ribosylation"/>
    <property type="match status" value="1"/>
</dbReference>
<dbReference type="OrthoDB" id="6133115at2759"/>
<keyword evidence="2" id="KW-0217">Developmental protein</keyword>
<dbReference type="InterPro" id="IPR004170">
    <property type="entry name" value="WWE_dom"/>
</dbReference>
<dbReference type="Pfam" id="PF12174">
    <property type="entry name" value="RST"/>
    <property type="match status" value="1"/>
</dbReference>
<sequence length="497" mass="55609">MEGSSRAHLGSKIRSRNAKALSMMNRRNQARKIAERIRTRVRLTNSSHCSSKTDEQCGFASGFCSTQPLLQNFSNFKHSDAPSRFMFYQNGSWVDFSGEVFGVLKSGFLAGRPMEMVASEGSQYLFDFLRMLQIDMATGKQRSISWIDVQGKYFFPKSFVGEDIFTVPKIPDCPKIGIEAGFTQNSLKRKRNKLDSAEEHTDETSPANQPEIPKGLPLNTHLLERPRWSNVEILKAGQEIYSEIKKIFLSGLTRIDPGATITSIHRCLHLGPSGRARLEVFRKQMEITKAARGIDNTRLAWHGTSFKGVASIVNHGFGMPTKFSGSEAYGVGVYLSPRRLPQTSAVLSEADDNGEKHVVLCRVIMGRVEKIEVGSQQFHPTSADFDTGVDNPENPRLYIIWSTNMNRHILPLFVVSYKSTLHLQGSMVLRSAPSSKMLKLFSEVKNSLASAKIQELESLLRAYMAGTVANDVLIQQVRSIIGDELLRSTIRKIRSSR</sequence>
<organism evidence="9 10">
    <name type="scientific">Tetracentron sinense</name>
    <name type="common">Spur-leaf</name>
    <dbReference type="NCBI Taxonomy" id="13715"/>
    <lineage>
        <taxon>Eukaryota</taxon>
        <taxon>Viridiplantae</taxon>
        <taxon>Streptophyta</taxon>
        <taxon>Embryophyta</taxon>
        <taxon>Tracheophyta</taxon>
        <taxon>Spermatophyta</taxon>
        <taxon>Magnoliopsida</taxon>
        <taxon>Trochodendrales</taxon>
        <taxon>Trochodendraceae</taxon>
        <taxon>Tetracentron</taxon>
    </lineage>
</organism>
<feature type="region of interest" description="Disordered" evidence="5">
    <location>
        <begin position="189"/>
        <end position="216"/>
    </location>
</feature>
<evidence type="ECO:0000313" key="9">
    <source>
        <dbReference type="EMBL" id="KAF8410292.1"/>
    </source>
</evidence>
<proteinExistence type="predicted"/>
<dbReference type="PROSITE" id="PS51059">
    <property type="entry name" value="PARP_CATALYTIC"/>
    <property type="match status" value="1"/>
</dbReference>
<dbReference type="Proteomes" id="UP000655225">
    <property type="component" value="Unassembled WGS sequence"/>
</dbReference>
<dbReference type="OMA" id="YSSFKMG"/>
<evidence type="ECO:0008006" key="11">
    <source>
        <dbReference type="Google" id="ProtNLM"/>
    </source>
</evidence>
<keyword evidence="10" id="KW-1185">Reference proteome</keyword>
<feature type="compositionally biased region" description="Basic and acidic residues" evidence="5">
    <location>
        <begin position="193"/>
        <end position="203"/>
    </location>
</feature>
<feature type="domain" description="RST" evidence="8">
    <location>
        <begin position="428"/>
        <end position="497"/>
    </location>
</feature>
<dbReference type="SUPFAM" id="SSF117839">
    <property type="entry name" value="WWE domain"/>
    <property type="match status" value="1"/>
</dbReference>
<dbReference type="GO" id="GO:0003950">
    <property type="term" value="F:NAD+ poly-ADP-ribosyltransferase activity"/>
    <property type="evidence" value="ECO:0007669"/>
    <property type="project" value="InterPro"/>
</dbReference>
<dbReference type="PANTHER" id="PTHR32263">
    <property type="entry name" value="INACTIVE POLY [ADP-RIBOSE] POLYMERASE SRO4-RELATED"/>
    <property type="match status" value="1"/>
</dbReference>
<dbReference type="GO" id="GO:0005634">
    <property type="term" value="C:nucleus"/>
    <property type="evidence" value="ECO:0007669"/>
    <property type="project" value="UniProtKB-SubCell"/>
</dbReference>
<evidence type="ECO:0000256" key="3">
    <source>
        <dbReference type="ARBA" id="ARBA00023016"/>
    </source>
</evidence>
<dbReference type="InterPro" id="IPR044964">
    <property type="entry name" value="RCD1/SRO1-5"/>
</dbReference>
<comment type="subcellular location">
    <subcellularLocation>
        <location evidence="1">Nucleus</location>
    </subcellularLocation>
</comment>
<dbReference type="PROSITE" id="PS51879">
    <property type="entry name" value="RST"/>
    <property type="match status" value="1"/>
</dbReference>
<dbReference type="PROSITE" id="PS50918">
    <property type="entry name" value="WWE"/>
    <property type="match status" value="1"/>
</dbReference>
<evidence type="ECO:0000259" key="7">
    <source>
        <dbReference type="PROSITE" id="PS51059"/>
    </source>
</evidence>
<comment type="caution">
    <text evidence="9">The sequence shown here is derived from an EMBL/GenBank/DDBJ whole genome shotgun (WGS) entry which is preliminary data.</text>
</comment>
<evidence type="ECO:0000313" key="10">
    <source>
        <dbReference type="Proteomes" id="UP000655225"/>
    </source>
</evidence>
<evidence type="ECO:0000259" key="8">
    <source>
        <dbReference type="PROSITE" id="PS51879"/>
    </source>
</evidence>
<dbReference type="Pfam" id="PF00644">
    <property type="entry name" value="PARP"/>
    <property type="match status" value="1"/>
</dbReference>
<dbReference type="InterPro" id="IPR037197">
    <property type="entry name" value="WWE_dom_sf"/>
</dbReference>
<dbReference type="Pfam" id="PF23467">
    <property type="entry name" value="WWE_5"/>
    <property type="match status" value="1"/>
</dbReference>
<gene>
    <name evidence="9" type="ORF">HHK36_002818</name>
</gene>
<evidence type="ECO:0000256" key="4">
    <source>
        <dbReference type="ARBA" id="ARBA00023242"/>
    </source>
</evidence>
<evidence type="ECO:0000256" key="5">
    <source>
        <dbReference type="SAM" id="MobiDB-lite"/>
    </source>
</evidence>
<name>A0A834ZQ48_TETSI</name>
<dbReference type="InterPro" id="IPR012317">
    <property type="entry name" value="Poly(ADP-ribose)pol_cat_dom"/>
</dbReference>
<dbReference type="AlphaFoldDB" id="A0A834ZQ48"/>
<accession>A0A834ZQ48</accession>
<dbReference type="InterPro" id="IPR022003">
    <property type="entry name" value="RST"/>
</dbReference>
<dbReference type="Gene3D" id="3.90.228.10">
    <property type="match status" value="1"/>
</dbReference>
<evidence type="ECO:0000256" key="2">
    <source>
        <dbReference type="ARBA" id="ARBA00022473"/>
    </source>
</evidence>